<name>A0AA38VZE5_9PEZI</name>
<dbReference type="EMBL" id="JANBVN010000021">
    <property type="protein sequence ID" value="KAJ9161585.1"/>
    <property type="molecule type" value="Genomic_DNA"/>
</dbReference>
<reference evidence="1" key="1">
    <citation type="submission" date="2022-07" db="EMBL/GenBank/DDBJ databases">
        <title>Fungi with potential for degradation of polypropylene.</title>
        <authorList>
            <person name="Gostincar C."/>
        </authorList>
    </citation>
    <scope>NUCLEOTIDE SEQUENCE</scope>
    <source>
        <strain evidence="1">EXF-13287</strain>
    </source>
</reference>
<protein>
    <submittedName>
        <fullName evidence="1">Uncharacterized protein</fullName>
    </submittedName>
</protein>
<accession>A0AA38VZE5</accession>
<evidence type="ECO:0000313" key="2">
    <source>
        <dbReference type="Proteomes" id="UP001174691"/>
    </source>
</evidence>
<comment type="caution">
    <text evidence="1">The sequence shown here is derived from an EMBL/GenBank/DDBJ whole genome shotgun (WGS) entry which is preliminary data.</text>
</comment>
<dbReference type="Proteomes" id="UP001174691">
    <property type="component" value="Unassembled WGS sequence"/>
</dbReference>
<keyword evidence="2" id="KW-1185">Reference proteome</keyword>
<gene>
    <name evidence="1" type="ORF">NKR19_g2135</name>
</gene>
<proteinExistence type="predicted"/>
<sequence>MGATLSHVHGCERPPMQFMDLPPELLHQILEYLVPDCPEVGDTRPVAYDKLTPEEPWFDITRNRRALRSLCLTSRTMYTFAQPLLYRVISIIDEEGMVLLFRTLTERPAVGEYTRYLSCHLTLTQLEVIREMKRAMNRLVKTFQPNDNVLREQYPGVHSALRVLPAMPLLSASAGDFDDMPQILLFYIAIFLKKLETLMLQVPICDDHPEYTALFEKFASSGQSWLRIGTQAGPVPVFFVANLGATAEPPLQHVKTLLLQGDPELLTHFESDTCDCDVPELWGAQARRYYPLFNALPSLTTLEVSADDGVWDNIRHRRPDGTQPPLLEHIEHLYLHHSVAYPRDLHHIIANAPNLTTLYMTPRRSPEPLPDPDAQGLDEHPESLDAALRQSPAARQHLRHLDIAWYDCVDHLPLIGPGGRLASLPNLLHLDKLCIQLSVLYGADPAALLTPLVDLLPPNLSELTLEEWWWDNVPTFDDMFSWTPAQRARYYQTKSEYRAQAVAILARFAADCCGGQRMPRLKKVTFQTKFLWTWRLDGFVSTEMHFASVKGLFERAGVAFKVDEDRSEFAADPDAGES</sequence>
<dbReference type="AlphaFoldDB" id="A0AA38VZE5"/>
<evidence type="ECO:0000313" key="1">
    <source>
        <dbReference type="EMBL" id="KAJ9161585.1"/>
    </source>
</evidence>
<organism evidence="1 2">
    <name type="scientific">Coniochaeta hoffmannii</name>
    <dbReference type="NCBI Taxonomy" id="91930"/>
    <lineage>
        <taxon>Eukaryota</taxon>
        <taxon>Fungi</taxon>
        <taxon>Dikarya</taxon>
        <taxon>Ascomycota</taxon>
        <taxon>Pezizomycotina</taxon>
        <taxon>Sordariomycetes</taxon>
        <taxon>Sordariomycetidae</taxon>
        <taxon>Coniochaetales</taxon>
        <taxon>Coniochaetaceae</taxon>
        <taxon>Coniochaeta</taxon>
    </lineage>
</organism>